<accession>E3H9U3</accession>
<dbReference type="AlphaFoldDB" id="E3H9U3"/>
<dbReference type="OrthoDB" id="90135at2"/>
<keyword evidence="5" id="KW-1133">Transmembrane helix</keyword>
<dbReference type="PANTHER" id="PTHR37820:SF1">
    <property type="entry name" value="CELL DIVISION PROTEIN FTSQ"/>
    <property type="match status" value="1"/>
</dbReference>
<dbReference type="STRING" id="572544.Ilyop_1851"/>
<dbReference type="InterPro" id="IPR050487">
    <property type="entry name" value="FtsQ_DivIB"/>
</dbReference>
<dbReference type="InterPro" id="IPR013685">
    <property type="entry name" value="POTRA_FtsQ_type"/>
</dbReference>
<evidence type="ECO:0000256" key="7">
    <source>
        <dbReference type="ARBA" id="ARBA00023306"/>
    </source>
</evidence>
<keyword evidence="7" id="KW-0131">Cell cycle</keyword>
<dbReference type="HOGENOM" id="CLU_103721_0_0_0"/>
<dbReference type="Proteomes" id="UP000006875">
    <property type="component" value="Chromosome"/>
</dbReference>
<evidence type="ECO:0000256" key="2">
    <source>
        <dbReference type="ARBA" id="ARBA00022475"/>
    </source>
</evidence>
<dbReference type="InterPro" id="IPR005548">
    <property type="entry name" value="Cell_div_FtsQ/DivIB_C"/>
</dbReference>
<keyword evidence="2" id="KW-1003">Cell membrane</keyword>
<reference evidence="9 10" key="1">
    <citation type="journal article" date="2010" name="Stand. Genomic Sci.">
        <title>Complete genome sequence of Ilyobacter polytropus type strain (CuHbu1).</title>
        <authorList>
            <person name="Sikorski J."/>
            <person name="Chertkov O."/>
            <person name="Lapidus A."/>
            <person name="Nolan M."/>
            <person name="Lucas S."/>
            <person name="Del Rio T.G."/>
            <person name="Tice H."/>
            <person name="Cheng J.F."/>
            <person name="Tapia R."/>
            <person name="Han C."/>
            <person name="Goodwin L."/>
            <person name="Pitluck S."/>
            <person name="Liolios K."/>
            <person name="Ivanova N."/>
            <person name="Mavromatis K."/>
            <person name="Mikhailova N."/>
            <person name="Pati A."/>
            <person name="Chen A."/>
            <person name="Palaniappan K."/>
            <person name="Land M."/>
            <person name="Hauser L."/>
            <person name="Chang Y.J."/>
            <person name="Jeffries C.D."/>
            <person name="Brambilla E."/>
            <person name="Yasawong M."/>
            <person name="Rohde M."/>
            <person name="Pukall R."/>
            <person name="Spring S."/>
            <person name="Goker M."/>
            <person name="Woyke T."/>
            <person name="Bristow J."/>
            <person name="Eisen J.A."/>
            <person name="Markowitz V."/>
            <person name="Hugenholtz P."/>
            <person name="Kyrpides N.C."/>
            <person name="Klenk H.P."/>
        </authorList>
    </citation>
    <scope>NUCLEOTIDE SEQUENCE [LARGE SCALE GENOMIC DNA]</scope>
    <source>
        <strain evidence="10">ATCC 51220 / DSM 2926 / LMG 16218 / CuHBu1</strain>
    </source>
</reference>
<dbReference type="KEGG" id="ipo:Ilyop_1851"/>
<dbReference type="PANTHER" id="PTHR37820">
    <property type="entry name" value="CELL DIVISION PROTEIN DIVIB"/>
    <property type="match status" value="1"/>
</dbReference>
<dbReference type="GO" id="GO:0051301">
    <property type="term" value="P:cell division"/>
    <property type="evidence" value="ECO:0007669"/>
    <property type="project" value="UniProtKB-KW"/>
</dbReference>
<dbReference type="Gene3D" id="3.10.20.310">
    <property type="entry name" value="membrane protein fhac"/>
    <property type="match status" value="1"/>
</dbReference>
<dbReference type="eggNOG" id="COG1589">
    <property type="taxonomic scope" value="Bacteria"/>
</dbReference>
<dbReference type="EMBL" id="CP002281">
    <property type="protein sequence ID" value="ADO83622.1"/>
    <property type="molecule type" value="Genomic_DNA"/>
</dbReference>
<proteinExistence type="predicted"/>
<dbReference type="PROSITE" id="PS51779">
    <property type="entry name" value="POTRA"/>
    <property type="match status" value="1"/>
</dbReference>
<keyword evidence="3" id="KW-0132">Cell division</keyword>
<name>E3H9U3_ILYPC</name>
<evidence type="ECO:0000313" key="10">
    <source>
        <dbReference type="Proteomes" id="UP000006875"/>
    </source>
</evidence>
<organism evidence="9 10">
    <name type="scientific">Ilyobacter polytropus (strain ATCC 51220 / DSM 2926 / LMG 16218 / CuHBu1)</name>
    <dbReference type="NCBI Taxonomy" id="572544"/>
    <lineage>
        <taxon>Bacteria</taxon>
        <taxon>Fusobacteriati</taxon>
        <taxon>Fusobacteriota</taxon>
        <taxon>Fusobacteriia</taxon>
        <taxon>Fusobacteriales</taxon>
        <taxon>Fusobacteriaceae</taxon>
        <taxon>Ilyobacter</taxon>
    </lineage>
</organism>
<evidence type="ECO:0000256" key="6">
    <source>
        <dbReference type="ARBA" id="ARBA00023136"/>
    </source>
</evidence>
<dbReference type="RefSeq" id="WP_013388284.1">
    <property type="nucleotide sequence ID" value="NC_014632.1"/>
</dbReference>
<protein>
    <submittedName>
        <fullName evidence="9">Polypeptide-transport-associated domain protein FtsQ-type</fullName>
    </submittedName>
</protein>
<dbReference type="Pfam" id="PF08478">
    <property type="entry name" value="POTRA_1"/>
    <property type="match status" value="1"/>
</dbReference>
<keyword evidence="10" id="KW-1185">Reference proteome</keyword>
<dbReference type="GO" id="GO:0005886">
    <property type="term" value="C:plasma membrane"/>
    <property type="evidence" value="ECO:0007669"/>
    <property type="project" value="TreeGrafter"/>
</dbReference>
<dbReference type="InterPro" id="IPR034746">
    <property type="entry name" value="POTRA"/>
</dbReference>
<gene>
    <name evidence="9" type="ordered locus">Ilyop_1851</name>
</gene>
<evidence type="ECO:0000259" key="8">
    <source>
        <dbReference type="PROSITE" id="PS51779"/>
    </source>
</evidence>
<sequence>MKVFFKIILLFLFAAAFFYMDQIFLQRDIFRVEKVFIFGDINLTQREVKKQMGTVIGEYIWDIDSKAIEGILKEDIRIENAKVKKILPDEIKIEIKEKDPSYYAQYKDRVYTVDESGKIFAYLEETPVRDLPLLLIKKEEQIPELLKILKKIKGKKIEKLISQIYIYNKWCINFVLFDGTIVKTDNSVEEKKYEVAERLYSELKLNHNDLEYMDIRFSDYIVK</sequence>
<comment type="subcellular location">
    <subcellularLocation>
        <location evidence="1">Membrane</location>
    </subcellularLocation>
</comment>
<evidence type="ECO:0000256" key="4">
    <source>
        <dbReference type="ARBA" id="ARBA00022692"/>
    </source>
</evidence>
<keyword evidence="4" id="KW-0812">Transmembrane</keyword>
<evidence type="ECO:0000256" key="1">
    <source>
        <dbReference type="ARBA" id="ARBA00004370"/>
    </source>
</evidence>
<evidence type="ECO:0000256" key="5">
    <source>
        <dbReference type="ARBA" id="ARBA00022989"/>
    </source>
</evidence>
<evidence type="ECO:0000313" key="9">
    <source>
        <dbReference type="EMBL" id="ADO83622.1"/>
    </source>
</evidence>
<evidence type="ECO:0000256" key="3">
    <source>
        <dbReference type="ARBA" id="ARBA00022618"/>
    </source>
</evidence>
<dbReference type="Pfam" id="PF03799">
    <property type="entry name" value="FtsQ_DivIB_C"/>
    <property type="match status" value="1"/>
</dbReference>
<feature type="domain" description="POTRA" evidence="8">
    <location>
        <begin position="30"/>
        <end position="98"/>
    </location>
</feature>
<keyword evidence="6" id="KW-0472">Membrane</keyword>